<organism evidence="1 2">
    <name type="scientific">Brassica campestris</name>
    <name type="common">Field mustard</name>
    <dbReference type="NCBI Taxonomy" id="3711"/>
    <lineage>
        <taxon>Eukaryota</taxon>
        <taxon>Viridiplantae</taxon>
        <taxon>Streptophyta</taxon>
        <taxon>Embryophyta</taxon>
        <taxon>Tracheophyta</taxon>
        <taxon>Spermatophyta</taxon>
        <taxon>Magnoliopsida</taxon>
        <taxon>eudicotyledons</taxon>
        <taxon>Gunneridae</taxon>
        <taxon>Pentapetalae</taxon>
        <taxon>rosids</taxon>
        <taxon>malvids</taxon>
        <taxon>Brassicales</taxon>
        <taxon>Brassicaceae</taxon>
        <taxon>Brassiceae</taxon>
        <taxon>Brassica</taxon>
    </lineage>
</organism>
<name>A0A8D9HQP7_BRACM</name>
<dbReference type="EMBL" id="LS974623">
    <property type="protein sequence ID" value="CAG7903347.1"/>
    <property type="molecule type" value="Genomic_DNA"/>
</dbReference>
<evidence type="ECO:0000313" key="2">
    <source>
        <dbReference type="Proteomes" id="UP000694005"/>
    </source>
</evidence>
<evidence type="ECO:0000313" key="1">
    <source>
        <dbReference type="EMBL" id="CAG7903347.1"/>
    </source>
</evidence>
<sequence length="78" mass="8663">MSGSSKKTLSDNVSAPNLRLEARLGVELLQKEVFLVEMIDSISVLLRRTFRSYDTSLPILDSENTICVRSALSFSPIC</sequence>
<gene>
    <name evidence="1" type="ORF">BRAPAZ1V2_A07P29910.2</name>
</gene>
<dbReference type="Gramene" id="A07p29910.2_BraZ1">
    <property type="protein sequence ID" value="A07p29910.2_BraZ1.CDS"/>
    <property type="gene ID" value="A07g29910.2_BraZ1"/>
</dbReference>
<dbReference type="Proteomes" id="UP000694005">
    <property type="component" value="Chromosome A07"/>
</dbReference>
<dbReference type="AlphaFoldDB" id="A0A8D9HQP7"/>
<protein>
    <submittedName>
        <fullName evidence="1">Uncharacterized protein</fullName>
    </submittedName>
</protein>
<accession>A0A8D9HQP7</accession>
<proteinExistence type="predicted"/>
<reference evidence="1 2" key="1">
    <citation type="submission" date="2021-07" db="EMBL/GenBank/DDBJ databases">
        <authorList>
            <consortium name="Genoscope - CEA"/>
            <person name="William W."/>
        </authorList>
    </citation>
    <scope>NUCLEOTIDE SEQUENCE [LARGE SCALE GENOMIC DNA]</scope>
</reference>